<dbReference type="VEuPathDB" id="FungiDB:PDIP_74490"/>
<sequence>MTVTGIDIVESEVPESTARHAKPPQLFYILHGIMSGGSKAKFELGIRDKLPTSFSYGSQKIIVETLLSDYSRRGFLDDRSVRLPTVTVRAGKPAQAASSFASEIIREPFHGTFGESRSINLPGLNVSIQQMLDALLKIGGKERRDPVEEKYDAATDKFVKSLIDSSI</sequence>
<dbReference type="AlphaFoldDB" id="A0A7T7BJC4"/>
<dbReference type="PANTHER" id="PTHR43103">
    <property type="entry name" value="NUCLEOSIDE-DIPHOSPHATE-SUGAR EPIMERASE"/>
    <property type="match status" value="1"/>
</dbReference>
<protein>
    <submittedName>
        <fullName evidence="1">NAD-dependent epimerase/dehydratase</fullName>
    </submittedName>
</protein>
<reference evidence="1 2" key="1">
    <citation type="submission" date="2020-08" db="EMBL/GenBank/DDBJ databases">
        <title>The completed genome sequence of the pathogenic ascomycete fungus Penicillium digitatum.</title>
        <authorList>
            <person name="Wang M."/>
        </authorList>
    </citation>
    <scope>NUCLEOTIDE SEQUENCE [LARGE SCALE GENOMIC DNA]</scope>
    <source>
        <strain evidence="1 2">PdW03</strain>
    </source>
</reference>
<dbReference type="PANTHER" id="PTHR43103:SF3">
    <property type="entry name" value="ADP-L-GLYCERO-D-MANNO-HEPTOSE-6-EPIMERASE"/>
    <property type="match status" value="1"/>
</dbReference>
<dbReference type="Gene3D" id="3.40.50.720">
    <property type="entry name" value="NAD(P)-binding Rossmann-like Domain"/>
    <property type="match status" value="1"/>
</dbReference>
<dbReference type="RefSeq" id="XP_065956228.1">
    <property type="nucleotide sequence ID" value="XM_066100828.1"/>
</dbReference>
<name>A0A7T7BJC4_PENDI</name>
<accession>A0A7T7BJC4</accession>
<dbReference type="EMBL" id="CP060774">
    <property type="protein sequence ID" value="QQK41899.1"/>
    <property type="molecule type" value="Genomic_DNA"/>
</dbReference>
<gene>
    <name evidence="1" type="ORF">Pdw03_4753</name>
</gene>
<evidence type="ECO:0000313" key="1">
    <source>
        <dbReference type="EMBL" id="QQK41899.1"/>
    </source>
</evidence>
<dbReference type="GeneID" id="90952628"/>
<evidence type="ECO:0000313" key="2">
    <source>
        <dbReference type="Proteomes" id="UP000595662"/>
    </source>
</evidence>
<dbReference type="Proteomes" id="UP000595662">
    <property type="component" value="Chromosome 1"/>
</dbReference>
<proteinExistence type="predicted"/>
<organism evidence="1 2">
    <name type="scientific">Penicillium digitatum</name>
    <name type="common">Green mold</name>
    <dbReference type="NCBI Taxonomy" id="36651"/>
    <lineage>
        <taxon>Eukaryota</taxon>
        <taxon>Fungi</taxon>
        <taxon>Dikarya</taxon>
        <taxon>Ascomycota</taxon>
        <taxon>Pezizomycotina</taxon>
        <taxon>Eurotiomycetes</taxon>
        <taxon>Eurotiomycetidae</taxon>
        <taxon>Eurotiales</taxon>
        <taxon>Aspergillaceae</taxon>
        <taxon>Penicillium</taxon>
    </lineage>
</organism>